<keyword evidence="4" id="KW-1185">Reference proteome</keyword>
<gene>
    <name evidence="3" type="ORF">BN9_089790</name>
</gene>
<dbReference type="AlphaFoldDB" id="A0A024GNN6"/>
<evidence type="ECO:0000256" key="1">
    <source>
        <dbReference type="SAM" id="Coils"/>
    </source>
</evidence>
<feature type="region of interest" description="Disordered" evidence="2">
    <location>
        <begin position="781"/>
        <end position="803"/>
    </location>
</feature>
<feature type="compositionally biased region" description="Polar residues" evidence="2">
    <location>
        <begin position="29"/>
        <end position="43"/>
    </location>
</feature>
<feature type="coiled-coil region" evidence="1">
    <location>
        <begin position="392"/>
        <end position="486"/>
    </location>
</feature>
<proteinExistence type="predicted"/>
<dbReference type="EMBL" id="CAIX01000195">
    <property type="protein sequence ID" value="CCI47936.1"/>
    <property type="molecule type" value="Genomic_DNA"/>
</dbReference>
<feature type="region of interest" description="Disordered" evidence="2">
    <location>
        <begin position="23"/>
        <end position="91"/>
    </location>
</feature>
<accession>A0A024GNN6</accession>
<name>A0A024GNN6_9STRA</name>
<dbReference type="OrthoDB" id="75796at2759"/>
<dbReference type="Proteomes" id="UP000053237">
    <property type="component" value="Unassembled WGS sequence"/>
</dbReference>
<reference evidence="3 4" key="1">
    <citation type="submission" date="2012-05" db="EMBL/GenBank/DDBJ databases">
        <title>Recombination and specialization in a pathogen metapopulation.</title>
        <authorList>
            <person name="Gardiner A."/>
            <person name="Kemen E."/>
            <person name="Schultz-Larsen T."/>
            <person name="MacLean D."/>
            <person name="Van Oosterhout C."/>
            <person name="Jones J.D.G."/>
        </authorList>
    </citation>
    <scope>NUCLEOTIDE SEQUENCE [LARGE SCALE GENOMIC DNA]</scope>
    <source>
        <strain evidence="3 4">Ac Nc2</strain>
    </source>
</reference>
<evidence type="ECO:0000256" key="2">
    <source>
        <dbReference type="SAM" id="MobiDB-lite"/>
    </source>
</evidence>
<feature type="coiled-coil region" evidence="1">
    <location>
        <begin position="229"/>
        <end position="298"/>
    </location>
</feature>
<keyword evidence="1" id="KW-0175">Coiled coil</keyword>
<dbReference type="InParanoid" id="A0A024GNN6"/>
<evidence type="ECO:0000313" key="3">
    <source>
        <dbReference type="EMBL" id="CCI47936.1"/>
    </source>
</evidence>
<feature type="compositionally biased region" description="Low complexity" evidence="2">
    <location>
        <begin position="789"/>
        <end position="802"/>
    </location>
</feature>
<organism evidence="3 4">
    <name type="scientific">Albugo candida</name>
    <dbReference type="NCBI Taxonomy" id="65357"/>
    <lineage>
        <taxon>Eukaryota</taxon>
        <taxon>Sar</taxon>
        <taxon>Stramenopiles</taxon>
        <taxon>Oomycota</taxon>
        <taxon>Peronosporomycetes</taxon>
        <taxon>Albuginales</taxon>
        <taxon>Albuginaceae</taxon>
        <taxon>Albugo</taxon>
    </lineage>
</organism>
<evidence type="ECO:0000313" key="4">
    <source>
        <dbReference type="Proteomes" id="UP000053237"/>
    </source>
</evidence>
<sequence length="821" mass="95731">MLFGKELREAYQALSILQRELREEKEKNSQLQQHITEIQTRGSAMTAPADSLESDSDSDVIDSASNIKNSTSDIQHAHKHAKQALDSPSRHFKQPDAFLSNQNNHLYSESELQDLEFFHLKSDPSEIASEELLAQFHIQSRQLIREKEANAEKINAMQQQLLQSEYRVLQSQHEQAEVKQVCAQLLEQLNASKHSNVMQLSDLESHKIRWEQNESNREQQLVWQHRIKLTRYKQQNAQLGRKNSALKQTLEHVLCKVEDCEGNWMRTLQTLRDCMRTNKQLEERLKQSCKKEDILTQNWRKVESESSKWKTRVYRLQEEVATLYQNRIHLEEIERNKMFVEELTQNNFLSAQTKRASLSELNTLRKEMKIMVEKYAILEGSRWSESVSIKNERKLTDTIKQLSERSHQTEERLSRLTCENEKIISDLTRLKSENLQLRNTLSESNETLRKYQCEQNDRCQNWDSESRNLKKNLELVIEEKNDLLLEEESLRTQWMEATESLEQLSVEHIYAIATMEVRTESLERQLLSAEETPTSENWTESNTMGAIQQFSVQIPLLQAFLKDVKAVIRLFQSHKHIIRQLCDHTIKLKDVDSRAIWQLLKWSNAIMKASEPFLTALSTSGKRSLAHVKGDLVRLVSIWHSYNVYESDCEEELPPVPPFTIKSQECVMILQNWTSDRKKQARVQRWLYKVSTESLEEFGRTSNTILLDNMTEEVKDAFCMLLIPILRQNSRIRLSVYTRQRQLEQENQRDGSKWIHSLVWDMKIGISWNDTNTIESETEISAPFSPANSTHSSTLSTSSSSSIPSGVMLGIIEARLKQLQS</sequence>
<protein>
    <submittedName>
        <fullName evidence="3">Uncharacterized protein</fullName>
    </submittedName>
</protein>
<comment type="caution">
    <text evidence="3">The sequence shown here is derived from an EMBL/GenBank/DDBJ whole genome shotgun (WGS) entry which is preliminary data.</text>
</comment>
<feature type="coiled-coil region" evidence="1">
    <location>
        <begin position="140"/>
        <end position="179"/>
    </location>
</feature>